<name>A0ABS7FXF8_9ACTN</name>
<evidence type="ECO:0000256" key="1">
    <source>
        <dbReference type="ARBA" id="ARBA00004127"/>
    </source>
</evidence>
<dbReference type="PANTHER" id="PTHR43507">
    <property type="entry name" value="NADH-UBIQUINONE OXIDOREDUCTASE CHAIN 4"/>
    <property type="match status" value="1"/>
</dbReference>
<evidence type="ECO:0000256" key="5">
    <source>
        <dbReference type="ARBA" id="ARBA00023136"/>
    </source>
</evidence>
<dbReference type="EMBL" id="JAIBOA010000014">
    <property type="protein sequence ID" value="MBW8485102.1"/>
    <property type="molecule type" value="Genomic_DNA"/>
</dbReference>
<dbReference type="Pfam" id="PF00361">
    <property type="entry name" value="Proton_antipo_M"/>
    <property type="match status" value="1"/>
</dbReference>
<feature type="transmembrane region" description="Helical" evidence="7">
    <location>
        <begin position="369"/>
        <end position="392"/>
    </location>
</feature>
<evidence type="ECO:0000256" key="6">
    <source>
        <dbReference type="RuleBase" id="RU000320"/>
    </source>
</evidence>
<evidence type="ECO:0000256" key="7">
    <source>
        <dbReference type="SAM" id="Phobius"/>
    </source>
</evidence>
<sequence length="495" mass="50946">MMALPLLGALALLVPAFLPGDDAVRRFGVGVSGATLLVALSALTAFDFGDPARMQLEVDRAWAPSIGLRLHLGADGISLPLVVLTALLTFLCLLYTVKHPPGDGRSVRLLVALVLVLEVGLLGTFTALDMIVFFVFFEVVLIPMYAIIAIWGGAARRAAATKFILYTLLGSGLLLAGMLLVAVNAGTLDLTQLARTHGAGVPRGVQLTAFALMGLGFAIKAPMWPLHTWLPDAHTEAPTVGSVLLAGVLLKMGTYGLVRVALPAAPAGAEFWAPWLGLLAVVGIVYGALACLAQRDLKRMIAYSSVGHMGFVLLGIATLTPVGVNAALFGNIAHGLITGLLFFLAGAVKDRYGTGDLDELGGGLLASAPRLAALLTFACVASLGLPGLAGFWGEMLALLGAYRPGGGLPRGVFLAFTAVGAAGAVLTAAYFLRLLARLTHGRPAGRAGPGGGAAVSAYEYAAWAPLIALTLLVGLWPKTLLDVTTAPVRALLGGG</sequence>
<dbReference type="PRINTS" id="PR01437">
    <property type="entry name" value="NUOXDRDTASE4"/>
</dbReference>
<protein>
    <submittedName>
        <fullName evidence="9">NADH-quinone oxidoreductase subunit M</fullName>
        <ecNumber evidence="9">1.6.5.-</ecNumber>
    </submittedName>
</protein>
<feature type="transmembrane region" description="Helical" evidence="7">
    <location>
        <begin position="271"/>
        <end position="293"/>
    </location>
</feature>
<feature type="domain" description="NADH:quinone oxidoreductase/Mrp antiporter transmembrane" evidence="8">
    <location>
        <begin position="127"/>
        <end position="403"/>
    </location>
</feature>
<gene>
    <name evidence="9" type="ORF">K1Y72_22150</name>
</gene>
<dbReference type="InterPro" id="IPR003918">
    <property type="entry name" value="NADH_UbQ_OxRdtase"/>
</dbReference>
<dbReference type="GO" id="GO:0016491">
    <property type="term" value="F:oxidoreductase activity"/>
    <property type="evidence" value="ECO:0007669"/>
    <property type="project" value="UniProtKB-KW"/>
</dbReference>
<comment type="caution">
    <text evidence="9">The sequence shown here is derived from an EMBL/GenBank/DDBJ whole genome shotgun (WGS) entry which is preliminary data.</text>
</comment>
<evidence type="ECO:0000259" key="8">
    <source>
        <dbReference type="Pfam" id="PF00361"/>
    </source>
</evidence>
<evidence type="ECO:0000256" key="4">
    <source>
        <dbReference type="ARBA" id="ARBA00022989"/>
    </source>
</evidence>
<keyword evidence="9" id="KW-0560">Oxidoreductase</keyword>
<dbReference type="PANTHER" id="PTHR43507:SF1">
    <property type="entry name" value="NADH-UBIQUINONE OXIDOREDUCTASE CHAIN 4"/>
    <property type="match status" value="1"/>
</dbReference>
<proteinExistence type="inferred from homology"/>
<dbReference type="InterPro" id="IPR010227">
    <property type="entry name" value="NADH_Q_OxRdtase_chainM/4"/>
</dbReference>
<dbReference type="InterPro" id="IPR001750">
    <property type="entry name" value="ND/Mrp_TM"/>
</dbReference>
<keyword evidence="4 7" id="KW-1133">Transmembrane helix</keyword>
<dbReference type="Proteomes" id="UP000774570">
    <property type="component" value="Unassembled WGS sequence"/>
</dbReference>
<evidence type="ECO:0000256" key="3">
    <source>
        <dbReference type="ARBA" id="ARBA00022692"/>
    </source>
</evidence>
<keyword evidence="10" id="KW-1185">Reference proteome</keyword>
<feature type="transmembrane region" description="Helical" evidence="7">
    <location>
        <begin position="163"/>
        <end position="185"/>
    </location>
</feature>
<feature type="transmembrane region" description="Helical" evidence="7">
    <location>
        <begin position="205"/>
        <end position="223"/>
    </location>
</feature>
<evidence type="ECO:0000313" key="9">
    <source>
        <dbReference type="EMBL" id="MBW8485102.1"/>
    </source>
</evidence>
<comment type="similarity">
    <text evidence="2">Belongs to the complex I subunit 4 family.</text>
</comment>
<comment type="subcellular location">
    <subcellularLocation>
        <location evidence="1">Endomembrane system</location>
        <topology evidence="1">Multi-pass membrane protein</topology>
    </subcellularLocation>
    <subcellularLocation>
        <location evidence="6">Membrane</location>
        <topology evidence="6">Multi-pass membrane protein</topology>
    </subcellularLocation>
</comment>
<feature type="transmembrane region" description="Helical" evidence="7">
    <location>
        <begin position="109"/>
        <end position="125"/>
    </location>
</feature>
<feature type="transmembrane region" description="Helical" evidence="7">
    <location>
        <begin position="326"/>
        <end position="348"/>
    </location>
</feature>
<dbReference type="NCBIfam" id="TIGR01972">
    <property type="entry name" value="NDH_I_M"/>
    <property type="match status" value="1"/>
</dbReference>
<keyword evidence="3 6" id="KW-0812">Transmembrane</keyword>
<feature type="transmembrane region" description="Helical" evidence="7">
    <location>
        <begin position="77"/>
        <end position="97"/>
    </location>
</feature>
<reference evidence="9 10" key="1">
    <citation type="submission" date="2021-07" db="EMBL/GenBank/DDBJ databases">
        <title>Actinomadura sp. PM05-2 isolated from lichen.</title>
        <authorList>
            <person name="Somphong A."/>
            <person name="Phongsopitanun W."/>
            <person name="Tanasupawat S."/>
            <person name="Peongsungnone V."/>
        </authorList>
    </citation>
    <scope>NUCLEOTIDE SEQUENCE [LARGE SCALE GENOMIC DNA]</scope>
    <source>
        <strain evidence="9 10">PM05-2</strain>
    </source>
</reference>
<keyword evidence="5 7" id="KW-0472">Membrane</keyword>
<feature type="transmembrane region" description="Helical" evidence="7">
    <location>
        <begin position="243"/>
        <end position="265"/>
    </location>
</feature>
<feature type="transmembrane region" description="Helical" evidence="7">
    <location>
        <begin position="412"/>
        <end position="436"/>
    </location>
</feature>
<feature type="transmembrane region" description="Helical" evidence="7">
    <location>
        <begin position="457"/>
        <end position="476"/>
    </location>
</feature>
<evidence type="ECO:0000256" key="2">
    <source>
        <dbReference type="ARBA" id="ARBA00009025"/>
    </source>
</evidence>
<dbReference type="EC" id="1.6.5.-" evidence="9"/>
<organism evidence="9 10">
    <name type="scientific">Actinomadura parmotrematis</name>
    <dbReference type="NCBI Taxonomy" id="2864039"/>
    <lineage>
        <taxon>Bacteria</taxon>
        <taxon>Bacillati</taxon>
        <taxon>Actinomycetota</taxon>
        <taxon>Actinomycetes</taxon>
        <taxon>Streptosporangiales</taxon>
        <taxon>Thermomonosporaceae</taxon>
        <taxon>Actinomadura</taxon>
    </lineage>
</organism>
<evidence type="ECO:0000313" key="10">
    <source>
        <dbReference type="Proteomes" id="UP000774570"/>
    </source>
</evidence>
<accession>A0ABS7FXF8</accession>
<feature type="transmembrane region" description="Helical" evidence="7">
    <location>
        <begin position="300"/>
        <end position="320"/>
    </location>
</feature>
<feature type="transmembrane region" description="Helical" evidence="7">
    <location>
        <begin position="131"/>
        <end position="151"/>
    </location>
</feature>